<reference evidence="2 3" key="1">
    <citation type="submission" date="2016-05" db="EMBL/GenBank/DDBJ databases">
        <title>Genomic Taxonomy of the Vibrionaceae.</title>
        <authorList>
            <person name="Gomez-Gil B."/>
            <person name="Enciso-Ibarra J."/>
        </authorList>
    </citation>
    <scope>NUCLEOTIDE SEQUENCE [LARGE SCALE GENOMIC DNA]</scope>
    <source>
        <strain evidence="2 3">CAIM 1920</strain>
    </source>
</reference>
<feature type="transmembrane region" description="Helical" evidence="1">
    <location>
        <begin position="166"/>
        <end position="184"/>
    </location>
</feature>
<feature type="transmembrane region" description="Helical" evidence="1">
    <location>
        <begin position="190"/>
        <end position="211"/>
    </location>
</feature>
<proteinExistence type="predicted"/>
<organism evidence="2 3">
    <name type="scientific">Veronia pacifica</name>
    <dbReference type="NCBI Taxonomy" id="1080227"/>
    <lineage>
        <taxon>Bacteria</taxon>
        <taxon>Pseudomonadati</taxon>
        <taxon>Pseudomonadota</taxon>
        <taxon>Gammaproteobacteria</taxon>
        <taxon>Vibrionales</taxon>
        <taxon>Vibrionaceae</taxon>
        <taxon>Veronia</taxon>
    </lineage>
</organism>
<keyword evidence="1" id="KW-0812">Transmembrane</keyword>
<evidence type="ECO:0000256" key="1">
    <source>
        <dbReference type="SAM" id="Phobius"/>
    </source>
</evidence>
<protein>
    <submittedName>
        <fullName evidence="2">Uncharacterized protein</fullName>
    </submittedName>
</protein>
<keyword evidence="3" id="KW-1185">Reference proteome</keyword>
<keyword evidence="1" id="KW-0472">Membrane</keyword>
<evidence type="ECO:0000313" key="3">
    <source>
        <dbReference type="Proteomes" id="UP000094936"/>
    </source>
</evidence>
<dbReference type="EMBL" id="LYBM01000011">
    <property type="protein sequence ID" value="ODA34007.1"/>
    <property type="molecule type" value="Genomic_DNA"/>
</dbReference>
<comment type="caution">
    <text evidence="2">The sequence shown here is derived from an EMBL/GenBank/DDBJ whole genome shotgun (WGS) entry which is preliminary data.</text>
</comment>
<sequence>MDLEFKKILEEKIDIVIRETIIELDSNIQTMHANHASVGWLRSGNTISRTIHYICHGNEKIYESIISFVKNTPIEYYPNLSEHIIEIVKKKHERYNSGCKNVLLNSFEISTLSSNHDEFILKLKGKMHIHFNKFVNELKTIEFSLKKSCNQEEIKSKNKYFKFKKILELIMYLPLVIIIFLWCLDPEGPFEPYVVLLTFLIPLTPKFYSFYKLISGKIKR</sequence>
<dbReference type="RefSeq" id="WP_068901056.1">
    <property type="nucleotide sequence ID" value="NZ_JBHUIF010000013.1"/>
</dbReference>
<name>A0A1C3EL87_9GAMM</name>
<gene>
    <name evidence="2" type="ORF">A8L45_08145</name>
</gene>
<accession>A0A1C3EL87</accession>
<dbReference type="Proteomes" id="UP000094936">
    <property type="component" value="Unassembled WGS sequence"/>
</dbReference>
<keyword evidence="1" id="KW-1133">Transmembrane helix</keyword>
<evidence type="ECO:0000313" key="2">
    <source>
        <dbReference type="EMBL" id="ODA34007.1"/>
    </source>
</evidence>
<dbReference type="AlphaFoldDB" id="A0A1C3EL87"/>